<proteinExistence type="predicted"/>
<protein>
    <submittedName>
        <fullName evidence="2">Uncharacterized protein</fullName>
    </submittedName>
</protein>
<dbReference type="EMBL" id="DF237583">
    <property type="protein sequence ID" value="GAQ90402.1"/>
    <property type="molecule type" value="Genomic_DNA"/>
</dbReference>
<feature type="compositionally biased region" description="Basic and acidic residues" evidence="1">
    <location>
        <begin position="28"/>
        <end position="38"/>
    </location>
</feature>
<name>A0A1Y1IJT5_KLENI</name>
<dbReference type="Proteomes" id="UP000054558">
    <property type="component" value="Unassembled WGS sequence"/>
</dbReference>
<feature type="region of interest" description="Disordered" evidence="1">
    <location>
        <begin position="28"/>
        <end position="54"/>
    </location>
</feature>
<accession>A0A1Y1IJT5</accession>
<dbReference type="AlphaFoldDB" id="A0A1Y1IJT5"/>
<sequence length="97" mass="10368">MVPKRTRSARCAKSPEKILRFFDDSEEADKSCNPEADKACCPGASDDEHTEEKQVDEAPLTLQGKTIAIVDVGFSCKDYLAEAGAAGGPHRIADEGA</sequence>
<reference evidence="2 3" key="1">
    <citation type="journal article" date="2014" name="Nat. Commun.">
        <title>Klebsormidium flaccidum genome reveals primary factors for plant terrestrial adaptation.</title>
        <authorList>
            <person name="Hori K."/>
            <person name="Maruyama F."/>
            <person name="Fujisawa T."/>
            <person name="Togashi T."/>
            <person name="Yamamoto N."/>
            <person name="Seo M."/>
            <person name="Sato S."/>
            <person name="Yamada T."/>
            <person name="Mori H."/>
            <person name="Tajima N."/>
            <person name="Moriyama T."/>
            <person name="Ikeuchi M."/>
            <person name="Watanabe M."/>
            <person name="Wada H."/>
            <person name="Kobayashi K."/>
            <person name="Saito M."/>
            <person name="Masuda T."/>
            <person name="Sasaki-Sekimoto Y."/>
            <person name="Mashiguchi K."/>
            <person name="Awai K."/>
            <person name="Shimojima M."/>
            <person name="Masuda S."/>
            <person name="Iwai M."/>
            <person name="Nobusawa T."/>
            <person name="Narise T."/>
            <person name="Kondo S."/>
            <person name="Saito H."/>
            <person name="Sato R."/>
            <person name="Murakawa M."/>
            <person name="Ihara Y."/>
            <person name="Oshima-Yamada Y."/>
            <person name="Ohtaka K."/>
            <person name="Satoh M."/>
            <person name="Sonobe K."/>
            <person name="Ishii M."/>
            <person name="Ohtani R."/>
            <person name="Kanamori-Sato M."/>
            <person name="Honoki R."/>
            <person name="Miyazaki D."/>
            <person name="Mochizuki H."/>
            <person name="Umetsu J."/>
            <person name="Higashi K."/>
            <person name="Shibata D."/>
            <person name="Kamiya Y."/>
            <person name="Sato N."/>
            <person name="Nakamura Y."/>
            <person name="Tabata S."/>
            <person name="Ida S."/>
            <person name="Kurokawa K."/>
            <person name="Ohta H."/>
        </authorList>
    </citation>
    <scope>NUCLEOTIDE SEQUENCE [LARGE SCALE GENOMIC DNA]</scope>
    <source>
        <strain evidence="2 3">NIES-2285</strain>
    </source>
</reference>
<keyword evidence="3" id="KW-1185">Reference proteome</keyword>
<evidence type="ECO:0000313" key="3">
    <source>
        <dbReference type="Proteomes" id="UP000054558"/>
    </source>
</evidence>
<evidence type="ECO:0000313" key="2">
    <source>
        <dbReference type="EMBL" id="GAQ90402.1"/>
    </source>
</evidence>
<evidence type="ECO:0000256" key="1">
    <source>
        <dbReference type="SAM" id="MobiDB-lite"/>
    </source>
</evidence>
<organism evidence="2 3">
    <name type="scientific">Klebsormidium nitens</name>
    <name type="common">Green alga</name>
    <name type="synonym">Ulothrix nitens</name>
    <dbReference type="NCBI Taxonomy" id="105231"/>
    <lineage>
        <taxon>Eukaryota</taxon>
        <taxon>Viridiplantae</taxon>
        <taxon>Streptophyta</taxon>
        <taxon>Klebsormidiophyceae</taxon>
        <taxon>Klebsormidiales</taxon>
        <taxon>Klebsormidiaceae</taxon>
        <taxon>Klebsormidium</taxon>
    </lineage>
</organism>
<gene>
    <name evidence="2" type="ORF">KFL_006340200</name>
</gene>